<dbReference type="InterPro" id="IPR036871">
    <property type="entry name" value="PX_dom_sf"/>
</dbReference>
<evidence type="ECO:0000313" key="8">
    <source>
        <dbReference type="EMBL" id="CCI45820.1"/>
    </source>
</evidence>
<dbReference type="Gene3D" id="3.30.1520.10">
    <property type="entry name" value="Phox-like domain"/>
    <property type="match status" value="1"/>
</dbReference>
<dbReference type="Pfam" id="PF12678">
    <property type="entry name" value="zf-rbx1"/>
    <property type="match status" value="1"/>
</dbReference>
<protein>
    <recommendedName>
        <fullName evidence="7">RING-type domain-containing protein</fullName>
    </recommendedName>
</protein>
<organism evidence="8 9">
    <name type="scientific">Albugo candida</name>
    <dbReference type="NCBI Taxonomy" id="65357"/>
    <lineage>
        <taxon>Eukaryota</taxon>
        <taxon>Sar</taxon>
        <taxon>Stramenopiles</taxon>
        <taxon>Oomycota</taxon>
        <taxon>Peronosporomycetes</taxon>
        <taxon>Albuginales</taxon>
        <taxon>Albuginaceae</taxon>
        <taxon>Albugo</taxon>
    </lineage>
</organism>
<sequence length="297" mass="34550">MNYSTLIEPRSSRYPEALHKMRLVPMRRLLEGATEGCVPLRVTLTQEADQQIFMCHVSNITDQRHSWKVTRSDYEFESLKNDILDHATCQSSSCSGSCEAIRDYLTTCFPKKRFLGLRHRHRSEERKQRFESMLMHLLRCVLLPGSAMRCFTSRKCLPPKLFHFLQVDDAKDRRSLLQIFVDNHQQSIANESLSESDEYDNSHCTICMDTLQQDCSQDEDKEEDDSETATVAFPCGHLFHRDCIFEWLLFQFHCPLCRSRVGPKAVKSYCCAKKSIQWWLGDFEQDPLEEVGSVKTC</sequence>
<dbReference type="PANTHER" id="PTHR22765:SF434">
    <property type="entry name" value="GB|AAD18119.1-RELATED"/>
    <property type="match status" value="1"/>
</dbReference>
<name>A0A024GH20_9STRA</name>
<accession>A0A024GH20</accession>
<dbReference type="EMBL" id="CAIX01000108">
    <property type="protein sequence ID" value="CCI45820.1"/>
    <property type="molecule type" value="Genomic_DNA"/>
</dbReference>
<dbReference type="PROSITE" id="PS50089">
    <property type="entry name" value="ZF_RING_2"/>
    <property type="match status" value="1"/>
</dbReference>
<dbReference type="SMART" id="SM00184">
    <property type="entry name" value="RING"/>
    <property type="match status" value="1"/>
</dbReference>
<dbReference type="Proteomes" id="UP000053237">
    <property type="component" value="Unassembled WGS sequence"/>
</dbReference>
<evidence type="ECO:0000256" key="1">
    <source>
        <dbReference type="ARBA" id="ARBA00004906"/>
    </source>
</evidence>
<comment type="pathway">
    <text evidence="1">Protein modification; protein ubiquitination.</text>
</comment>
<evidence type="ECO:0000256" key="6">
    <source>
        <dbReference type="PROSITE-ProRule" id="PRU00175"/>
    </source>
</evidence>
<evidence type="ECO:0000313" key="9">
    <source>
        <dbReference type="Proteomes" id="UP000053237"/>
    </source>
</evidence>
<evidence type="ECO:0000256" key="2">
    <source>
        <dbReference type="ARBA" id="ARBA00022723"/>
    </source>
</evidence>
<dbReference type="GO" id="GO:0006511">
    <property type="term" value="P:ubiquitin-dependent protein catabolic process"/>
    <property type="evidence" value="ECO:0007669"/>
    <property type="project" value="TreeGrafter"/>
</dbReference>
<dbReference type="GO" id="GO:0061630">
    <property type="term" value="F:ubiquitin protein ligase activity"/>
    <property type="evidence" value="ECO:0007669"/>
    <property type="project" value="TreeGrafter"/>
</dbReference>
<dbReference type="GO" id="GO:0035091">
    <property type="term" value="F:phosphatidylinositol binding"/>
    <property type="evidence" value="ECO:0007669"/>
    <property type="project" value="InterPro"/>
</dbReference>
<dbReference type="OrthoDB" id="4348522at2759"/>
<dbReference type="STRING" id="65357.A0A024GH20"/>
<evidence type="ECO:0000256" key="4">
    <source>
        <dbReference type="ARBA" id="ARBA00022786"/>
    </source>
</evidence>
<dbReference type="AlphaFoldDB" id="A0A024GH20"/>
<evidence type="ECO:0000256" key="5">
    <source>
        <dbReference type="ARBA" id="ARBA00022833"/>
    </source>
</evidence>
<dbReference type="InterPro" id="IPR051826">
    <property type="entry name" value="E3_ubiquitin-ligase_domain"/>
</dbReference>
<keyword evidence="2" id="KW-0479">Metal-binding</keyword>
<proteinExistence type="predicted"/>
<dbReference type="InterPro" id="IPR001841">
    <property type="entry name" value="Znf_RING"/>
</dbReference>
<keyword evidence="9" id="KW-1185">Reference proteome</keyword>
<keyword evidence="5" id="KW-0862">Zinc</keyword>
<dbReference type="InterPro" id="IPR013083">
    <property type="entry name" value="Znf_RING/FYVE/PHD"/>
</dbReference>
<dbReference type="GO" id="GO:0008270">
    <property type="term" value="F:zinc ion binding"/>
    <property type="evidence" value="ECO:0007669"/>
    <property type="project" value="UniProtKB-KW"/>
</dbReference>
<comment type="caution">
    <text evidence="8">The sequence shown here is derived from an EMBL/GenBank/DDBJ whole genome shotgun (WGS) entry which is preliminary data.</text>
</comment>
<keyword evidence="3 6" id="KW-0863">Zinc-finger</keyword>
<dbReference type="InParanoid" id="A0A024GH20"/>
<keyword evidence="4" id="KW-0833">Ubl conjugation pathway</keyword>
<dbReference type="PANTHER" id="PTHR22765">
    <property type="entry name" value="RING FINGER AND PROTEASE ASSOCIATED DOMAIN-CONTAINING"/>
    <property type="match status" value="1"/>
</dbReference>
<feature type="domain" description="RING-type" evidence="7">
    <location>
        <begin position="204"/>
        <end position="258"/>
    </location>
</feature>
<dbReference type="InterPro" id="IPR024766">
    <property type="entry name" value="Znf_RING_H2"/>
</dbReference>
<gene>
    <name evidence="8" type="ORF">BN9_067300</name>
</gene>
<reference evidence="8 9" key="1">
    <citation type="submission" date="2012-05" db="EMBL/GenBank/DDBJ databases">
        <title>Recombination and specialization in a pathogen metapopulation.</title>
        <authorList>
            <person name="Gardiner A."/>
            <person name="Kemen E."/>
            <person name="Schultz-Larsen T."/>
            <person name="MacLean D."/>
            <person name="Van Oosterhout C."/>
            <person name="Jones J.D.G."/>
        </authorList>
    </citation>
    <scope>NUCLEOTIDE SEQUENCE [LARGE SCALE GENOMIC DNA]</scope>
    <source>
        <strain evidence="8 9">Ac Nc2</strain>
    </source>
</reference>
<dbReference type="Gene3D" id="3.30.40.10">
    <property type="entry name" value="Zinc/RING finger domain, C3HC4 (zinc finger)"/>
    <property type="match status" value="1"/>
</dbReference>
<evidence type="ECO:0000259" key="7">
    <source>
        <dbReference type="PROSITE" id="PS50089"/>
    </source>
</evidence>
<evidence type="ECO:0000256" key="3">
    <source>
        <dbReference type="ARBA" id="ARBA00022771"/>
    </source>
</evidence>
<dbReference type="SUPFAM" id="SSF57850">
    <property type="entry name" value="RING/U-box"/>
    <property type="match status" value="1"/>
</dbReference>